<feature type="signal peptide" evidence="2">
    <location>
        <begin position="1"/>
        <end position="19"/>
    </location>
</feature>
<feature type="compositionally biased region" description="Basic and acidic residues" evidence="1">
    <location>
        <begin position="51"/>
        <end position="61"/>
    </location>
</feature>
<evidence type="ECO:0000256" key="2">
    <source>
        <dbReference type="SAM" id="SignalP"/>
    </source>
</evidence>
<proteinExistence type="predicted"/>
<dbReference type="Proteomes" id="UP000503129">
    <property type="component" value="Chromosome"/>
</dbReference>
<organism evidence="4 5">
    <name type="scientific">Brasilonema sennae CENA114</name>
    <dbReference type="NCBI Taxonomy" id="415709"/>
    <lineage>
        <taxon>Bacteria</taxon>
        <taxon>Bacillati</taxon>
        <taxon>Cyanobacteriota</taxon>
        <taxon>Cyanophyceae</taxon>
        <taxon>Nostocales</taxon>
        <taxon>Scytonemataceae</taxon>
        <taxon>Brasilonema</taxon>
        <taxon>Bromeliae group (in: Brasilonema)</taxon>
    </lineage>
</organism>
<feature type="domain" description="BON" evidence="3">
    <location>
        <begin position="83"/>
        <end position="154"/>
    </location>
</feature>
<dbReference type="EMBL" id="CP030118">
    <property type="protein sequence ID" value="QDL06717.1"/>
    <property type="molecule type" value="Genomic_DNA"/>
</dbReference>
<dbReference type="RefSeq" id="WP_169266966.1">
    <property type="nucleotide sequence ID" value="NZ_CAWOXK010000001.1"/>
</dbReference>
<dbReference type="InterPro" id="IPR007055">
    <property type="entry name" value="BON_dom"/>
</dbReference>
<feature type="region of interest" description="Disordered" evidence="1">
    <location>
        <begin position="22"/>
        <end position="99"/>
    </location>
</feature>
<accession>A0A856MCG3</accession>
<dbReference type="KEGG" id="bsen:DP114_01245"/>
<feature type="compositionally biased region" description="Basic and acidic residues" evidence="1">
    <location>
        <begin position="87"/>
        <end position="99"/>
    </location>
</feature>
<reference evidence="4 5" key="1">
    <citation type="submission" date="2018-06" db="EMBL/GenBank/DDBJ databases">
        <title>Comparative genomics of Brasilonema spp. strains.</title>
        <authorList>
            <person name="Alvarenga D.O."/>
            <person name="Fiore M.F."/>
            <person name="Varani A.M."/>
        </authorList>
    </citation>
    <scope>NUCLEOTIDE SEQUENCE [LARGE SCALE GENOMIC DNA]</scope>
    <source>
        <strain evidence="4 5">CENA114</strain>
    </source>
</reference>
<dbReference type="PROSITE" id="PS50914">
    <property type="entry name" value="BON"/>
    <property type="match status" value="1"/>
</dbReference>
<feature type="chain" id="PRO_5032525532" evidence="2">
    <location>
        <begin position="20"/>
        <end position="157"/>
    </location>
</feature>
<dbReference type="Gene3D" id="3.30.1340.30">
    <property type="match status" value="1"/>
</dbReference>
<sequence>MNKITPFFISCILLFGATACQNPPARTSADAPNTTAEQVTQAPSAQATEAALKDAQSEIRKKQLNADIRAREQRNNQLNDGSATKRAARDIESEVRSKLEANIPNGHLTVAASEDGTVTISGTVAKKDQLAKIDTLPKEIKGVTKIVNKATVEQTKS</sequence>
<dbReference type="AlphaFoldDB" id="A0A856MCG3"/>
<evidence type="ECO:0000259" key="3">
    <source>
        <dbReference type="PROSITE" id="PS50914"/>
    </source>
</evidence>
<dbReference type="PROSITE" id="PS51257">
    <property type="entry name" value="PROKAR_LIPOPROTEIN"/>
    <property type="match status" value="1"/>
</dbReference>
<keyword evidence="5" id="KW-1185">Reference proteome</keyword>
<gene>
    <name evidence="4" type="ORF">DP114_01245</name>
</gene>
<keyword evidence="2" id="KW-0732">Signal</keyword>
<evidence type="ECO:0000256" key="1">
    <source>
        <dbReference type="SAM" id="MobiDB-lite"/>
    </source>
</evidence>
<name>A0A856MCG3_9CYAN</name>
<evidence type="ECO:0000313" key="4">
    <source>
        <dbReference type="EMBL" id="QDL06717.1"/>
    </source>
</evidence>
<feature type="compositionally biased region" description="Polar residues" evidence="1">
    <location>
        <begin position="22"/>
        <end position="47"/>
    </location>
</feature>
<evidence type="ECO:0000313" key="5">
    <source>
        <dbReference type="Proteomes" id="UP000503129"/>
    </source>
</evidence>
<protein>
    <submittedName>
        <fullName evidence="4">Transporter</fullName>
    </submittedName>
</protein>
<dbReference type="Pfam" id="PF04972">
    <property type="entry name" value="BON"/>
    <property type="match status" value="1"/>
</dbReference>